<keyword evidence="4" id="KW-1133">Transmembrane helix</keyword>
<dbReference type="Gene3D" id="1.10.10.10">
    <property type="entry name" value="Winged helix-like DNA-binding domain superfamily/Winged helix DNA-binding domain"/>
    <property type="match status" value="1"/>
</dbReference>
<evidence type="ECO:0000313" key="6">
    <source>
        <dbReference type="EMBL" id="GAA0351063.1"/>
    </source>
</evidence>
<keyword evidence="4" id="KW-0472">Membrane</keyword>
<dbReference type="CDD" id="cd00383">
    <property type="entry name" value="trans_reg_C"/>
    <property type="match status" value="1"/>
</dbReference>
<feature type="domain" description="OmpR/PhoB-type" evidence="5">
    <location>
        <begin position="1"/>
        <end position="98"/>
    </location>
</feature>
<evidence type="ECO:0000256" key="3">
    <source>
        <dbReference type="PROSITE-ProRule" id="PRU01091"/>
    </source>
</evidence>
<dbReference type="Gene3D" id="2.120.10.30">
    <property type="entry name" value="TolB, C-terminal domain"/>
    <property type="match status" value="2"/>
</dbReference>
<feature type="transmembrane region" description="Helical" evidence="4">
    <location>
        <begin position="126"/>
        <end position="144"/>
    </location>
</feature>
<evidence type="ECO:0000256" key="1">
    <source>
        <dbReference type="ARBA" id="ARBA00009820"/>
    </source>
</evidence>
<comment type="caution">
    <text evidence="6">The sequence shown here is derived from an EMBL/GenBank/DDBJ whole genome shotgun (WGS) entry which is preliminary data.</text>
</comment>
<dbReference type="PANTHER" id="PTHR36842">
    <property type="entry name" value="PROTEIN TOLB HOMOLOG"/>
    <property type="match status" value="1"/>
</dbReference>
<dbReference type="Proteomes" id="UP001501757">
    <property type="component" value="Unassembled WGS sequence"/>
</dbReference>
<evidence type="ECO:0000256" key="4">
    <source>
        <dbReference type="SAM" id="Phobius"/>
    </source>
</evidence>
<dbReference type="Pfam" id="PF07676">
    <property type="entry name" value="PD40"/>
    <property type="match status" value="1"/>
</dbReference>
<dbReference type="InterPro" id="IPR016032">
    <property type="entry name" value="Sig_transdc_resp-reg_C-effctor"/>
</dbReference>
<keyword evidence="2 3" id="KW-0238">DNA-binding</keyword>
<dbReference type="Pfam" id="PF00486">
    <property type="entry name" value="Trans_reg_C"/>
    <property type="match status" value="1"/>
</dbReference>
<dbReference type="SUPFAM" id="SSF82171">
    <property type="entry name" value="DPP6 N-terminal domain-like"/>
    <property type="match status" value="2"/>
</dbReference>
<evidence type="ECO:0000259" key="5">
    <source>
        <dbReference type="PROSITE" id="PS51755"/>
    </source>
</evidence>
<accession>A0ABP3GRV6</accession>
<evidence type="ECO:0000256" key="2">
    <source>
        <dbReference type="ARBA" id="ARBA00023125"/>
    </source>
</evidence>
<keyword evidence="7" id="KW-1185">Reference proteome</keyword>
<dbReference type="InterPro" id="IPR036388">
    <property type="entry name" value="WH-like_DNA-bd_sf"/>
</dbReference>
<protein>
    <recommendedName>
        <fullName evidence="5">OmpR/PhoB-type domain-containing protein</fullName>
    </recommendedName>
</protein>
<comment type="similarity">
    <text evidence="1">Belongs to the TolB family.</text>
</comment>
<dbReference type="PROSITE" id="PS51755">
    <property type="entry name" value="OMPR_PHOB"/>
    <property type="match status" value="1"/>
</dbReference>
<dbReference type="InterPro" id="IPR011042">
    <property type="entry name" value="6-blade_b-propeller_TolB-like"/>
</dbReference>
<organism evidence="6 7">
    <name type="scientific">Bowmanella denitrificans</name>
    <dbReference type="NCBI Taxonomy" id="366582"/>
    <lineage>
        <taxon>Bacteria</taxon>
        <taxon>Pseudomonadati</taxon>
        <taxon>Pseudomonadota</taxon>
        <taxon>Gammaproteobacteria</taxon>
        <taxon>Alteromonadales</taxon>
        <taxon>Alteromonadaceae</taxon>
        <taxon>Bowmanella</taxon>
    </lineage>
</organism>
<dbReference type="InterPro" id="IPR001867">
    <property type="entry name" value="OmpR/PhoB-type_DNA-bd"/>
</dbReference>
<evidence type="ECO:0000313" key="7">
    <source>
        <dbReference type="Proteomes" id="UP001501757"/>
    </source>
</evidence>
<feature type="DNA-binding region" description="OmpR/PhoB-type" evidence="3">
    <location>
        <begin position="1"/>
        <end position="98"/>
    </location>
</feature>
<dbReference type="EMBL" id="BAAAEI010000006">
    <property type="protein sequence ID" value="GAA0351063.1"/>
    <property type="molecule type" value="Genomic_DNA"/>
</dbReference>
<keyword evidence="4" id="KW-0812">Transmembrane</keyword>
<dbReference type="RefSeq" id="WP_343843492.1">
    <property type="nucleotide sequence ID" value="NZ_BAAAEI010000006.1"/>
</dbReference>
<dbReference type="SMART" id="SM00862">
    <property type="entry name" value="Trans_reg_C"/>
    <property type="match status" value="1"/>
</dbReference>
<proteinExistence type="inferred from homology"/>
<sequence>MRWKIGQFEFCDSKQQLIDDGQVVQLEPMLAEVLGYFCRHPGEIISRDSLIEQVWRGRIVTDNAVNRVIAKLRKVLGDSSTQPKFILTLPKKGYRLIIEPVAMDNSPMPVVERSVAEPPSSRQRSYLWLFLPLFLLVLLGGIYIDLTPDAQVVQVEAITHEGGQEYFPAVSADGRYLAFSERRPTAMTLQLSDLQQQKTVRLSSENGWSGPADWSHDGSQLVYLHTDNTDCQYILVTLDGLEIKDQNVIYRCPAGSFGKMLFSHQPGQMLLAERANSDAPYLLYSLNSLTGDKQLLPQPTPVLAGNSQFDLHPKQDWLLISSPDGELQESFYKLDLNTGGLSLLFSLDAYVCCAVWDHNGQSIVMMSAPPSNQLLRFSLDGAKQQVVYSATHSIATPMRHPNGADYLYSGGQINRDIVIRGLADDSPLTTLADSSLDDSLPRLSQDGRYLAYVTLTGGKQQVWLVELASGQRRRLSHFDRPEFLTQMAWSADGRRLALATLNSLFVIEVASAKTHKLALPAARISAISFVDNSILAFSQQQQGRWQRFHYLFTNQVVEPQDSQTWAKAYHATDPADNLWQDQQQRWFHGDEASIQPLPVSNIGLYRAKKVGYSLFYLTRTADEYQVIQYQLKSDQQQVLISSPDSAGIPDFDVVGQHLVLSLPQGHNVDIYQVKTRP</sequence>
<name>A0ABP3GRV6_9ALTE</name>
<reference evidence="7" key="1">
    <citation type="journal article" date="2019" name="Int. J. Syst. Evol. Microbiol.">
        <title>The Global Catalogue of Microorganisms (GCM) 10K type strain sequencing project: providing services to taxonomists for standard genome sequencing and annotation.</title>
        <authorList>
            <consortium name="The Broad Institute Genomics Platform"/>
            <consortium name="The Broad Institute Genome Sequencing Center for Infectious Disease"/>
            <person name="Wu L."/>
            <person name="Ma J."/>
        </authorList>
    </citation>
    <scope>NUCLEOTIDE SEQUENCE [LARGE SCALE GENOMIC DNA]</scope>
    <source>
        <strain evidence="7">JCM 13378</strain>
    </source>
</reference>
<dbReference type="PANTHER" id="PTHR36842:SF1">
    <property type="entry name" value="PROTEIN TOLB"/>
    <property type="match status" value="1"/>
</dbReference>
<dbReference type="InterPro" id="IPR011659">
    <property type="entry name" value="WD40"/>
</dbReference>
<gene>
    <name evidence="6" type="ORF">GCM10009092_14310</name>
</gene>
<dbReference type="SUPFAM" id="SSF46894">
    <property type="entry name" value="C-terminal effector domain of the bipartite response regulators"/>
    <property type="match status" value="1"/>
</dbReference>